<evidence type="ECO:0000313" key="2">
    <source>
        <dbReference type="Proteomes" id="UP000451565"/>
    </source>
</evidence>
<dbReference type="OrthoDB" id="8586159at2"/>
<proteinExistence type="predicted"/>
<dbReference type="SUPFAM" id="SSF52151">
    <property type="entry name" value="FabD/lysophospholipase-like"/>
    <property type="match status" value="1"/>
</dbReference>
<keyword evidence="2" id="KW-1185">Reference proteome</keyword>
<dbReference type="InterPro" id="IPR016035">
    <property type="entry name" value="Acyl_Trfase/lysoPLipase"/>
</dbReference>
<dbReference type="AlphaFoldDB" id="A0A843YKU2"/>
<organism evidence="1 2">
    <name type="scientific">Glaciimonas soli</name>
    <dbReference type="NCBI Taxonomy" id="2590999"/>
    <lineage>
        <taxon>Bacteria</taxon>
        <taxon>Pseudomonadati</taxon>
        <taxon>Pseudomonadota</taxon>
        <taxon>Betaproteobacteria</taxon>
        <taxon>Burkholderiales</taxon>
        <taxon>Oxalobacteraceae</taxon>
        <taxon>Glaciimonas</taxon>
    </lineage>
</organism>
<accession>A0A843YKU2</accession>
<gene>
    <name evidence="1" type="ORF">GEV47_07220</name>
</gene>
<protein>
    <submittedName>
        <fullName evidence="1">Patatin-like phospholipase family protein</fullName>
    </submittedName>
</protein>
<sequence length="367" mass="40475">MNASSPLTIHAGPGALARLKSHGLQAQDVAVIPAAAGGPKGLIFQALDQFLFGHWLPAAPRERTLIGSSIGAWRMAAACDSDPVAAFQRLGDVYCAQRYSKKPSPLQVSTVVQDVLHDFIAGHAADITSHPYHRLQLITARGRGLLDVPRNNWAIKAGFGAATLANLTSRAGLARHLERVVIGDVRAANHWLSASFDAFNTHFAPLSAANLEAVLLASGTLPLVMEPVSEILHAPRGTYWDGGIIDYHLALPYTRLQQGLDADLVLYPHFSRHIVPGWLDKALPWRRAGQDRHRDWMDNVIVLAPSASFLRSLPRKKLPDRKDFSHYGLEHEMRQQQWQVAIRQGTQLRDAFAAFVERPDMRLVQPL</sequence>
<evidence type="ECO:0000313" key="1">
    <source>
        <dbReference type="EMBL" id="MQR00469.1"/>
    </source>
</evidence>
<reference evidence="1 2" key="1">
    <citation type="submission" date="2019-10" db="EMBL/GenBank/DDBJ databases">
        <title>Glaciimonas soli sp. nov., a psychrophilic bacterium isolated from the forest soil of a high elevation mountain in Taiwan.</title>
        <authorList>
            <person name="Wang L.-T."/>
            <person name="Shieh W.Y."/>
        </authorList>
    </citation>
    <scope>NUCLEOTIDE SEQUENCE [LARGE SCALE GENOMIC DNA]</scope>
    <source>
        <strain evidence="1 2">GS1</strain>
    </source>
</reference>
<dbReference type="EMBL" id="WINI01000003">
    <property type="protein sequence ID" value="MQR00469.1"/>
    <property type="molecule type" value="Genomic_DNA"/>
</dbReference>
<comment type="caution">
    <text evidence="1">The sequence shown here is derived from an EMBL/GenBank/DDBJ whole genome shotgun (WGS) entry which is preliminary data.</text>
</comment>
<dbReference type="Proteomes" id="UP000451565">
    <property type="component" value="Unassembled WGS sequence"/>
</dbReference>
<name>A0A843YKU2_9BURK</name>
<dbReference type="RefSeq" id="WP_153234063.1">
    <property type="nucleotide sequence ID" value="NZ_WINI01000003.1"/>
</dbReference>